<protein>
    <submittedName>
        <fullName evidence="4">Uncharacterized protein</fullName>
    </submittedName>
</protein>
<keyword evidence="1" id="KW-0677">Repeat</keyword>
<dbReference type="PROSITE" id="PS50088">
    <property type="entry name" value="ANK_REPEAT"/>
    <property type="match status" value="1"/>
</dbReference>
<keyword evidence="5" id="KW-1185">Reference proteome</keyword>
<comment type="caution">
    <text evidence="4">The sequence shown here is derived from an EMBL/GenBank/DDBJ whole genome shotgun (WGS) entry which is preliminary data.</text>
</comment>
<dbReference type="SUPFAM" id="SSF48403">
    <property type="entry name" value="Ankyrin repeat"/>
    <property type="match status" value="1"/>
</dbReference>
<dbReference type="InterPro" id="IPR002110">
    <property type="entry name" value="Ankyrin_rpt"/>
</dbReference>
<dbReference type="Pfam" id="PF12796">
    <property type="entry name" value="Ank_2"/>
    <property type="match status" value="1"/>
</dbReference>
<dbReference type="PANTHER" id="PTHR24201">
    <property type="entry name" value="ANK_REP_REGION DOMAIN-CONTAINING PROTEIN"/>
    <property type="match status" value="1"/>
</dbReference>
<evidence type="ECO:0000256" key="2">
    <source>
        <dbReference type="ARBA" id="ARBA00023043"/>
    </source>
</evidence>
<evidence type="ECO:0000313" key="5">
    <source>
        <dbReference type="Proteomes" id="UP001374579"/>
    </source>
</evidence>
<dbReference type="SMART" id="SM00248">
    <property type="entry name" value="ANK"/>
    <property type="match status" value="5"/>
</dbReference>
<dbReference type="Gene3D" id="1.25.40.20">
    <property type="entry name" value="Ankyrin repeat-containing domain"/>
    <property type="match status" value="3"/>
</dbReference>
<gene>
    <name evidence="4" type="ORF">V1264_015504</name>
</gene>
<evidence type="ECO:0000256" key="3">
    <source>
        <dbReference type="PROSITE-ProRule" id="PRU00023"/>
    </source>
</evidence>
<reference evidence="4 5" key="1">
    <citation type="submission" date="2024-02" db="EMBL/GenBank/DDBJ databases">
        <title>Chromosome-scale genome assembly of the rough periwinkle Littorina saxatilis.</title>
        <authorList>
            <person name="De Jode A."/>
            <person name="Faria R."/>
            <person name="Formenti G."/>
            <person name="Sims Y."/>
            <person name="Smith T.P."/>
            <person name="Tracey A."/>
            <person name="Wood J.M.D."/>
            <person name="Zagrodzka Z.B."/>
            <person name="Johannesson K."/>
            <person name="Butlin R.K."/>
            <person name="Leder E.H."/>
        </authorList>
    </citation>
    <scope>NUCLEOTIDE SEQUENCE [LARGE SCALE GENOMIC DNA]</scope>
    <source>
        <strain evidence="4">Snail1</strain>
        <tissue evidence="4">Muscle</tissue>
    </source>
</reference>
<keyword evidence="2 3" id="KW-0040">ANK repeat</keyword>
<proteinExistence type="predicted"/>
<dbReference type="InterPro" id="IPR050776">
    <property type="entry name" value="Ank_Repeat/CDKN_Inhibitor"/>
</dbReference>
<evidence type="ECO:0000256" key="1">
    <source>
        <dbReference type="ARBA" id="ARBA00022737"/>
    </source>
</evidence>
<sequence>MAHVFHVEFGINDTPLTRALENGNYASAERIILDCVNPSCLDEGCYQRIPLHICLCGVDQDAERVTARNLYLARILIERGANINHRVPLFFGSEYLSPGKSCVQLLTDYYVDLTRTNGRYSQHLNENYGNWSSAVDVVVGMNKELLVSVEDILENVLDLIFIVLTNGGDPNIVDESRMTALHHVCMFSQDIRLLRLLCENGADLNAEDSHGNTPLLSLCDMATARMYDSFEDLSPCSEDSASSLIGPSAVNLQFLDYLIRMKDVDINHQNNVGRTALFHCMVRGDVEGASRLLHAGANPTLQGAVWETRKRKRDLSPLLAVFAGWPVQKKMIWVDPHHCITTATQPFAHLVDAGYFSRPEIEEELIYLMDTFLPELSHLRQHRSKLVHLLFGRTTCTLQQLAARQVFRQSLVDSTTSLQRILPVATFRQQFQPAELRQREVYEEYIGLVVNHTVLRALVSLLGLPTDTLLCLQVELLLQQLGLRLSAFFVERPEAGCALFDESDYPSSDYTVSEEGGDSDLEYW</sequence>
<feature type="repeat" description="ANK" evidence="3">
    <location>
        <begin position="176"/>
        <end position="209"/>
    </location>
</feature>
<dbReference type="EMBL" id="JBAMIC010000004">
    <property type="protein sequence ID" value="KAK7107611.1"/>
    <property type="molecule type" value="Genomic_DNA"/>
</dbReference>
<name>A0AAN9GGV1_9CAEN</name>
<accession>A0AAN9GGV1</accession>
<dbReference type="InterPro" id="IPR036770">
    <property type="entry name" value="Ankyrin_rpt-contain_sf"/>
</dbReference>
<dbReference type="Proteomes" id="UP001374579">
    <property type="component" value="Unassembled WGS sequence"/>
</dbReference>
<organism evidence="4 5">
    <name type="scientific">Littorina saxatilis</name>
    <dbReference type="NCBI Taxonomy" id="31220"/>
    <lineage>
        <taxon>Eukaryota</taxon>
        <taxon>Metazoa</taxon>
        <taxon>Spiralia</taxon>
        <taxon>Lophotrochozoa</taxon>
        <taxon>Mollusca</taxon>
        <taxon>Gastropoda</taxon>
        <taxon>Caenogastropoda</taxon>
        <taxon>Littorinimorpha</taxon>
        <taxon>Littorinoidea</taxon>
        <taxon>Littorinidae</taxon>
        <taxon>Littorina</taxon>
    </lineage>
</organism>
<evidence type="ECO:0000313" key="4">
    <source>
        <dbReference type="EMBL" id="KAK7107611.1"/>
    </source>
</evidence>
<dbReference type="AlphaFoldDB" id="A0AAN9GGV1"/>